<dbReference type="InterPro" id="IPR014710">
    <property type="entry name" value="RmlC-like_jellyroll"/>
</dbReference>
<evidence type="ECO:0000313" key="6">
    <source>
        <dbReference type="Proteomes" id="UP000240481"/>
    </source>
</evidence>
<comment type="caution">
    <text evidence="5">The sequence shown here is derived from an EMBL/GenBank/DDBJ whole genome shotgun (WGS) entry which is preliminary data.</text>
</comment>
<feature type="domain" description="HTH crp-type" evidence="4">
    <location>
        <begin position="143"/>
        <end position="214"/>
    </location>
</feature>
<dbReference type="PROSITE" id="PS51063">
    <property type="entry name" value="HTH_CRP_2"/>
    <property type="match status" value="1"/>
</dbReference>
<evidence type="ECO:0000259" key="4">
    <source>
        <dbReference type="PROSITE" id="PS51063"/>
    </source>
</evidence>
<dbReference type="Proteomes" id="UP000240481">
    <property type="component" value="Unassembled WGS sequence"/>
</dbReference>
<reference evidence="5 6" key="1">
    <citation type="submission" date="2018-01" db="EMBL/GenBank/DDBJ databases">
        <title>Whole genome sequencing of Histamine producing bacteria.</title>
        <authorList>
            <person name="Butler K."/>
        </authorList>
    </citation>
    <scope>NUCLEOTIDE SEQUENCE [LARGE SCALE GENOMIC DNA]</scope>
    <source>
        <strain evidence="5 6">DSM 24669</strain>
    </source>
</reference>
<keyword evidence="3" id="KW-0804">Transcription</keyword>
<dbReference type="InterPro" id="IPR018490">
    <property type="entry name" value="cNMP-bd_dom_sf"/>
</dbReference>
<dbReference type="STRING" id="680026.AB733_07750"/>
<evidence type="ECO:0000256" key="3">
    <source>
        <dbReference type="ARBA" id="ARBA00023163"/>
    </source>
</evidence>
<evidence type="ECO:0000313" key="5">
    <source>
        <dbReference type="EMBL" id="PSW23377.1"/>
    </source>
</evidence>
<keyword evidence="6" id="KW-1185">Reference proteome</keyword>
<keyword evidence="2" id="KW-0238">DNA-binding</keyword>
<evidence type="ECO:0000256" key="2">
    <source>
        <dbReference type="ARBA" id="ARBA00023125"/>
    </source>
</evidence>
<dbReference type="OrthoDB" id="6213632at2"/>
<keyword evidence="1" id="KW-0805">Transcription regulation</keyword>
<dbReference type="AlphaFoldDB" id="A0A0J8VCU0"/>
<dbReference type="EMBL" id="PYLZ01000008">
    <property type="protein sequence ID" value="PSW23377.1"/>
    <property type="molecule type" value="Genomic_DNA"/>
</dbReference>
<dbReference type="InterPro" id="IPR012318">
    <property type="entry name" value="HTH_CRP"/>
</dbReference>
<evidence type="ECO:0000256" key="1">
    <source>
        <dbReference type="ARBA" id="ARBA00023015"/>
    </source>
</evidence>
<name>A0A0J8VCU0_9GAMM</name>
<accession>A0A0J8VCU0</accession>
<sequence length="242" mass="27470">MIVHGDSIKWPCDLPALFKEKLLETAIYKQGATSLQFTDRYAYIPGLFYILQGSVGMCFSTLDMKSVVGGVVGQGDWLGAYSIEREQKYFGITEEIETLSMLLFPRDKILQLAQEDPLVYKFLFFAGQQTQSIWMQALLSSIHTREQKLVYTLLELRARYSSVTGAVDCLNVTQYQLSTITGISRPRLNETLKQIEAKGFISLQRNKIFIVNCRGLCQIIASMNLMMRDPRQKTRLSLGALI</sequence>
<dbReference type="Gene3D" id="2.60.120.10">
    <property type="entry name" value="Jelly Rolls"/>
    <property type="match status" value="1"/>
</dbReference>
<protein>
    <submittedName>
        <fullName evidence="5">Crp/Fnr family transcriptional regulator</fullName>
    </submittedName>
</protein>
<dbReference type="InterPro" id="IPR036390">
    <property type="entry name" value="WH_DNA-bd_sf"/>
</dbReference>
<dbReference type="SUPFAM" id="SSF46785">
    <property type="entry name" value="Winged helix' DNA-binding domain"/>
    <property type="match status" value="1"/>
</dbReference>
<dbReference type="Pfam" id="PF13545">
    <property type="entry name" value="HTH_Crp_2"/>
    <property type="match status" value="1"/>
</dbReference>
<dbReference type="GO" id="GO:0003677">
    <property type="term" value="F:DNA binding"/>
    <property type="evidence" value="ECO:0007669"/>
    <property type="project" value="UniProtKB-KW"/>
</dbReference>
<organism evidence="5 6">
    <name type="scientific">Photobacterium swingsii</name>
    <dbReference type="NCBI Taxonomy" id="680026"/>
    <lineage>
        <taxon>Bacteria</taxon>
        <taxon>Pseudomonadati</taxon>
        <taxon>Pseudomonadota</taxon>
        <taxon>Gammaproteobacteria</taxon>
        <taxon>Vibrionales</taxon>
        <taxon>Vibrionaceae</taxon>
        <taxon>Photobacterium</taxon>
    </lineage>
</organism>
<proteinExistence type="predicted"/>
<dbReference type="RefSeq" id="WP_048898248.1">
    <property type="nucleotide sequence ID" value="NZ_AP024852.1"/>
</dbReference>
<dbReference type="SUPFAM" id="SSF51206">
    <property type="entry name" value="cAMP-binding domain-like"/>
    <property type="match status" value="1"/>
</dbReference>
<gene>
    <name evidence="5" type="ORF">C9I94_14695</name>
</gene>
<dbReference type="GO" id="GO:0006355">
    <property type="term" value="P:regulation of DNA-templated transcription"/>
    <property type="evidence" value="ECO:0007669"/>
    <property type="project" value="InterPro"/>
</dbReference>